<gene>
    <name evidence="3" type="ORF">CANARDRAFT_9464</name>
</gene>
<keyword evidence="1" id="KW-0812">Transmembrane</keyword>
<keyword evidence="4" id="KW-1185">Reference proteome</keyword>
<proteinExistence type="predicted"/>
<sequence length="167" mass="19421">MLVIFNLLLFIITVYANTESIIFTKSNNTNNTSYNDIILGYQELNISFNIQSNKLINNQVELLKLNTNNLIIDNKYTLKLSWCSINPIDIKLNYNDENQLIEIEIKPNYYTTTTTNNDYLHDIQLNIQLLHNNKLFNLLNDELISIIVYISSILIGCLTLLKFIEIL</sequence>
<keyword evidence="1" id="KW-1133">Transmembrane helix</keyword>
<protein>
    <submittedName>
        <fullName evidence="3">Uncharacterized protein</fullName>
    </submittedName>
</protein>
<evidence type="ECO:0000256" key="2">
    <source>
        <dbReference type="SAM" id="SignalP"/>
    </source>
</evidence>
<feature type="transmembrane region" description="Helical" evidence="1">
    <location>
        <begin position="143"/>
        <end position="164"/>
    </location>
</feature>
<accession>A0A1E4SVW1</accession>
<dbReference type="AlphaFoldDB" id="A0A1E4SVW1"/>
<keyword evidence="2" id="KW-0732">Signal</keyword>
<dbReference type="EMBL" id="KV453862">
    <property type="protein sequence ID" value="ODV83645.1"/>
    <property type="molecule type" value="Genomic_DNA"/>
</dbReference>
<organism evidence="3 4">
    <name type="scientific">[Candida] arabinofermentans NRRL YB-2248</name>
    <dbReference type="NCBI Taxonomy" id="983967"/>
    <lineage>
        <taxon>Eukaryota</taxon>
        <taxon>Fungi</taxon>
        <taxon>Dikarya</taxon>
        <taxon>Ascomycota</taxon>
        <taxon>Saccharomycotina</taxon>
        <taxon>Pichiomycetes</taxon>
        <taxon>Pichiales</taxon>
        <taxon>Pichiaceae</taxon>
        <taxon>Ogataea</taxon>
        <taxon>Ogataea/Candida clade</taxon>
    </lineage>
</organism>
<name>A0A1E4SVW1_9ASCO</name>
<keyword evidence="1" id="KW-0472">Membrane</keyword>
<evidence type="ECO:0000256" key="1">
    <source>
        <dbReference type="SAM" id="Phobius"/>
    </source>
</evidence>
<dbReference type="Proteomes" id="UP000094801">
    <property type="component" value="Unassembled WGS sequence"/>
</dbReference>
<evidence type="ECO:0000313" key="4">
    <source>
        <dbReference type="Proteomes" id="UP000094801"/>
    </source>
</evidence>
<reference evidence="4" key="1">
    <citation type="submission" date="2016-04" db="EMBL/GenBank/DDBJ databases">
        <title>Comparative genomics of biotechnologically important yeasts.</title>
        <authorList>
            <consortium name="DOE Joint Genome Institute"/>
            <person name="Riley R."/>
            <person name="Haridas S."/>
            <person name="Wolfe K.H."/>
            <person name="Lopes M.R."/>
            <person name="Hittinger C.T."/>
            <person name="Goker M."/>
            <person name="Salamov A."/>
            <person name="Wisecaver J."/>
            <person name="Long T.M."/>
            <person name="Aerts A.L."/>
            <person name="Barry K."/>
            <person name="Choi C."/>
            <person name="Clum A."/>
            <person name="Coughlan A.Y."/>
            <person name="Deshpande S."/>
            <person name="Douglass A.P."/>
            <person name="Hanson S.J."/>
            <person name="Klenk H.-P."/>
            <person name="Labutti K."/>
            <person name="Lapidus A."/>
            <person name="Lindquist E."/>
            <person name="Lipzen A."/>
            <person name="Meier-Kolthoff J.P."/>
            <person name="Ohm R.A."/>
            <person name="Otillar R.P."/>
            <person name="Pangilinan J."/>
            <person name="Peng Y."/>
            <person name="Rokas A."/>
            <person name="Rosa C.A."/>
            <person name="Scheuner C."/>
            <person name="Sibirny A.A."/>
            <person name="Slot J.C."/>
            <person name="Stielow J.B."/>
            <person name="Sun H."/>
            <person name="Kurtzman C.P."/>
            <person name="Blackwell M."/>
            <person name="Grigoriev I.V."/>
            <person name="Jeffries T.W."/>
        </authorList>
    </citation>
    <scope>NUCLEOTIDE SEQUENCE [LARGE SCALE GENOMIC DNA]</scope>
    <source>
        <strain evidence="4">NRRL YB-2248</strain>
    </source>
</reference>
<feature type="signal peptide" evidence="2">
    <location>
        <begin position="1"/>
        <end position="16"/>
    </location>
</feature>
<feature type="chain" id="PRO_5009162973" evidence="2">
    <location>
        <begin position="17"/>
        <end position="167"/>
    </location>
</feature>
<evidence type="ECO:0000313" key="3">
    <source>
        <dbReference type="EMBL" id="ODV83645.1"/>
    </source>
</evidence>